<evidence type="ECO:0000313" key="2">
    <source>
        <dbReference type="EMBL" id="JAE10308.1"/>
    </source>
</evidence>
<reference evidence="2" key="2">
    <citation type="journal article" date="2015" name="Data Brief">
        <title>Shoot transcriptome of the giant reed, Arundo donax.</title>
        <authorList>
            <person name="Barrero R.A."/>
            <person name="Guerrero F.D."/>
            <person name="Moolhuijzen P."/>
            <person name="Goolsby J.A."/>
            <person name="Tidwell J."/>
            <person name="Bellgard S.E."/>
            <person name="Bellgard M.I."/>
        </authorList>
    </citation>
    <scope>NUCLEOTIDE SEQUENCE</scope>
    <source>
        <tissue evidence="2">Shoot tissue taken approximately 20 cm above the soil surface</tissue>
    </source>
</reference>
<keyword evidence="1" id="KW-0732">Signal</keyword>
<reference evidence="2" key="1">
    <citation type="submission" date="2014-09" db="EMBL/GenBank/DDBJ databases">
        <authorList>
            <person name="Magalhaes I.L.F."/>
            <person name="Oliveira U."/>
            <person name="Santos F.R."/>
            <person name="Vidigal T.H.D.A."/>
            <person name="Brescovit A.D."/>
            <person name="Santos A.J."/>
        </authorList>
    </citation>
    <scope>NUCLEOTIDE SEQUENCE</scope>
    <source>
        <tissue evidence="2">Shoot tissue taken approximately 20 cm above the soil surface</tissue>
    </source>
</reference>
<evidence type="ECO:0000256" key="1">
    <source>
        <dbReference type="SAM" id="SignalP"/>
    </source>
</evidence>
<evidence type="ECO:0008006" key="3">
    <source>
        <dbReference type="Google" id="ProtNLM"/>
    </source>
</evidence>
<feature type="signal peptide" evidence="1">
    <location>
        <begin position="1"/>
        <end position="18"/>
    </location>
</feature>
<accession>A0A0A9FPT5</accession>
<protein>
    <recommendedName>
        <fullName evidence="3">Secreted protein</fullName>
    </recommendedName>
</protein>
<name>A0A0A9FPT5_ARUDO</name>
<feature type="chain" id="PRO_5002045889" description="Secreted protein" evidence="1">
    <location>
        <begin position="19"/>
        <end position="92"/>
    </location>
</feature>
<dbReference type="EMBL" id="GBRH01187588">
    <property type="protein sequence ID" value="JAE10308.1"/>
    <property type="molecule type" value="Transcribed_RNA"/>
</dbReference>
<proteinExistence type="predicted"/>
<dbReference type="AlphaFoldDB" id="A0A0A9FPT5"/>
<sequence length="92" mass="10717">MWVLPLTVMIMLFEKAVFTDIPHLSEWSSLAEKWRRCNHCIPCQKDALKQGALLSYSSCCSSCKFRKQPFGCKVSVTYRTTFFFFFLLCCVL</sequence>
<organism evidence="2">
    <name type="scientific">Arundo donax</name>
    <name type="common">Giant reed</name>
    <name type="synonym">Donax arundinaceus</name>
    <dbReference type="NCBI Taxonomy" id="35708"/>
    <lineage>
        <taxon>Eukaryota</taxon>
        <taxon>Viridiplantae</taxon>
        <taxon>Streptophyta</taxon>
        <taxon>Embryophyta</taxon>
        <taxon>Tracheophyta</taxon>
        <taxon>Spermatophyta</taxon>
        <taxon>Magnoliopsida</taxon>
        <taxon>Liliopsida</taxon>
        <taxon>Poales</taxon>
        <taxon>Poaceae</taxon>
        <taxon>PACMAD clade</taxon>
        <taxon>Arundinoideae</taxon>
        <taxon>Arundineae</taxon>
        <taxon>Arundo</taxon>
    </lineage>
</organism>